<evidence type="ECO:0000313" key="2">
    <source>
        <dbReference type="EMBL" id="RNB76502.1"/>
    </source>
</evidence>
<dbReference type="RefSeq" id="WP_122914505.1">
    <property type="nucleotide sequence ID" value="NZ_RHHT01000038.1"/>
</dbReference>
<dbReference type="InterPro" id="IPR002798">
    <property type="entry name" value="SpoIIM-like"/>
</dbReference>
<dbReference type="PANTHER" id="PTHR35337">
    <property type="entry name" value="SLR1478 PROTEIN"/>
    <property type="match status" value="1"/>
</dbReference>
<protein>
    <submittedName>
        <fullName evidence="2">Stage II sporulation protein M</fullName>
    </submittedName>
</protein>
<feature type="transmembrane region" description="Helical" evidence="1">
    <location>
        <begin position="197"/>
        <end position="218"/>
    </location>
</feature>
<feature type="transmembrane region" description="Helical" evidence="1">
    <location>
        <begin position="265"/>
        <end position="283"/>
    </location>
</feature>
<dbReference type="EMBL" id="RHHT01000038">
    <property type="protein sequence ID" value="RNB76502.1"/>
    <property type="molecule type" value="Genomic_DNA"/>
</dbReference>
<accession>A0A3M8CL67</accession>
<feature type="transmembrane region" description="Helical" evidence="1">
    <location>
        <begin position="224"/>
        <end position="244"/>
    </location>
</feature>
<dbReference type="Pfam" id="PF01944">
    <property type="entry name" value="SpoIIM"/>
    <property type="match status" value="1"/>
</dbReference>
<dbReference type="PANTHER" id="PTHR35337:SF1">
    <property type="entry name" value="SLR1478 PROTEIN"/>
    <property type="match status" value="1"/>
</dbReference>
<evidence type="ECO:0000313" key="3">
    <source>
        <dbReference type="Proteomes" id="UP000281915"/>
    </source>
</evidence>
<organism evidence="2 3">
    <name type="scientific">Brevibacillus panacihumi</name>
    <dbReference type="NCBI Taxonomy" id="497735"/>
    <lineage>
        <taxon>Bacteria</taxon>
        <taxon>Bacillati</taxon>
        <taxon>Bacillota</taxon>
        <taxon>Bacilli</taxon>
        <taxon>Bacillales</taxon>
        <taxon>Paenibacillaceae</taxon>
        <taxon>Brevibacillus</taxon>
    </lineage>
</organism>
<feature type="transmembrane region" description="Helical" evidence="1">
    <location>
        <begin position="104"/>
        <end position="127"/>
    </location>
</feature>
<evidence type="ECO:0000256" key="1">
    <source>
        <dbReference type="SAM" id="Phobius"/>
    </source>
</evidence>
<reference evidence="2 3" key="1">
    <citation type="submission" date="2018-10" db="EMBL/GenBank/DDBJ databases">
        <title>Phylogenomics of Brevibacillus.</title>
        <authorList>
            <person name="Dunlap C."/>
        </authorList>
    </citation>
    <scope>NUCLEOTIDE SEQUENCE [LARGE SCALE GENOMIC DNA]</scope>
    <source>
        <strain evidence="2 3">JCM 15085</strain>
    </source>
</reference>
<sequence>MDLTSFWHTHKASWAELEQLVERFQKKNRGIQAADIDRLTLLYKKASAHLAYVRSYYPSDELTQYLNQLVSRAHNLTYKQQATSWQQITYFFGTHFILLIQKRLTFMAIAAFLFVIGGIFGYAAVMIDPLNLYYVLPAGMAEQIDPARLGEGHDAINSPVVSTMIMTNNMRVAILAFVSGVTFGLVPIYLLLFNGLLIGALAAVYQQAGSSYAFWAYILPHGVIELTAIFIAGGAGLYMGYRMLVPGRYARKYQFLEAVKESAQLLLATLPLFFIAGVIEGFITPSTTLSLETKYGVAIVTLLVLVVWYLFGQRRRQTQSASLDLISK</sequence>
<keyword evidence="1" id="KW-0472">Membrane</keyword>
<dbReference type="Proteomes" id="UP000281915">
    <property type="component" value="Unassembled WGS sequence"/>
</dbReference>
<feature type="transmembrane region" description="Helical" evidence="1">
    <location>
        <begin position="172"/>
        <end position="192"/>
    </location>
</feature>
<name>A0A3M8CL67_9BACL</name>
<comment type="caution">
    <text evidence="2">The sequence shown here is derived from an EMBL/GenBank/DDBJ whole genome shotgun (WGS) entry which is preliminary data.</text>
</comment>
<proteinExistence type="predicted"/>
<dbReference type="AlphaFoldDB" id="A0A3M8CL67"/>
<keyword evidence="1" id="KW-0812">Transmembrane</keyword>
<feature type="transmembrane region" description="Helical" evidence="1">
    <location>
        <begin position="295"/>
        <end position="311"/>
    </location>
</feature>
<keyword evidence="1" id="KW-1133">Transmembrane helix</keyword>
<gene>
    <name evidence="2" type="ORF">EDM58_17745</name>
</gene>